<dbReference type="EMBL" id="KN822991">
    <property type="protein sequence ID" value="KIO28697.1"/>
    <property type="molecule type" value="Genomic_DNA"/>
</dbReference>
<feature type="non-terminal residue" evidence="2">
    <location>
        <position position="240"/>
    </location>
</feature>
<proteinExistence type="predicted"/>
<evidence type="ECO:0000313" key="2">
    <source>
        <dbReference type="EMBL" id="KIO28697.1"/>
    </source>
</evidence>
<evidence type="ECO:0000313" key="3">
    <source>
        <dbReference type="Proteomes" id="UP000054248"/>
    </source>
</evidence>
<organism evidence="2 3">
    <name type="scientific">Tulasnella calospora MUT 4182</name>
    <dbReference type="NCBI Taxonomy" id="1051891"/>
    <lineage>
        <taxon>Eukaryota</taxon>
        <taxon>Fungi</taxon>
        <taxon>Dikarya</taxon>
        <taxon>Basidiomycota</taxon>
        <taxon>Agaricomycotina</taxon>
        <taxon>Agaricomycetes</taxon>
        <taxon>Cantharellales</taxon>
        <taxon>Tulasnellaceae</taxon>
        <taxon>Tulasnella</taxon>
    </lineage>
</organism>
<reference evidence="3" key="2">
    <citation type="submission" date="2015-01" db="EMBL/GenBank/DDBJ databases">
        <title>Evolutionary Origins and Diversification of the Mycorrhizal Mutualists.</title>
        <authorList>
            <consortium name="DOE Joint Genome Institute"/>
            <consortium name="Mycorrhizal Genomics Consortium"/>
            <person name="Kohler A."/>
            <person name="Kuo A."/>
            <person name="Nagy L.G."/>
            <person name="Floudas D."/>
            <person name="Copeland A."/>
            <person name="Barry K.W."/>
            <person name="Cichocki N."/>
            <person name="Veneault-Fourrey C."/>
            <person name="LaButti K."/>
            <person name="Lindquist E.A."/>
            <person name="Lipzen A."/>
            <person name="Lundell T."/>
            <person name="Morin E."/>
            <person name="Murat C."/>
            <person name="Riley R."/>
            <person name="Ohm R."/>
            <person name="Sun H."/>
            <person name="Tunlid A."/>
            <person name="Henrissat B."/>
            <person name="Grigoriev I.V."/>
            <person name="Hibbett D.S."/>
            <person name="Martin F."/>
        </authorList>
    </citation>
    <scope>NUCLEOTIDE SEQUENCE [LARGE SCALE GENOMIC DNA]</scope>
    <source>
        <strain evidence="3">MUT 4182</strain>
    </source>
</reference>
<dbReference type="Proteomes" id="UP000054248">
    <property type="component" value="Unassembled WGS sequence"/>
</dbReference>
<keyword evidence="3" id="KW-1185">Reference proteome</keyword>
<feature type="domain" description="Mediator of RNA polymerase II transcription subunit 25 von Willebrand factor type A" evidence="1">
    <location>
        <begin position="16"/>
        <end position="238"/>
    </location>
</feature>
<dbReference type="HOGENOM" id="CLU_1142435_0_0_1"/>
<sequence>MSISDSRTPETIQELGVVFCLDSSALTLGFWQKGFGTYIVPLLQTMAKVHNQQAPGAALKTRVGTVVFTRSNVTPSLLSNTYFTDASQFFQGFQANMLSTGLGATTNGGDSGMAAVEGLVAAVEMCDRLTSEAAKPRRTNLPPSFPQQPQRKQPICHIILFTSQPPGGSPTPLNNKDYRFDGMTMDTLPAEIAKRNIKFSCILFNQITQHIEFFNKVGEHAEKPWFNTAQGHVLLLSGFQ</sequence>
<evidence type="ECO:0000259" key="1">
    <source>
        <dbReference type="Pfam" id="PF11265"/>
    </source>
</evidence>
<reference evidence="2 3" key="1">
    <citation type="submission" date="2014-04" db="EMBL/GenBank/DDBJ databases">
        <authorList>
            <consortium name="DOE Joint Genome Institute"/>
            <person name="Kuo A."/>
            <person name="Girlanda M."/>
            <person name="Perotto S."/>
            <person name="Kohler A."/>
            <person name="Nagy L.G."/>
            <person name="Floudas D."/>
            <person name="Copeland A."/>
            <person name="Barry K.W."/>
            <person name="Cichocki N."/>
            <person name="Veneault-Fourrey C."/>
            <person name="LaButti K."/>
            <person name="Lindquist E.A."/>
            <person name="Lipzen A."/>
            <person name="Lundell T."/>
            <person name="Morin E."/>
            <person name="Murat C."/>
            <person name="Sun H."/>
            <person name="Tunlid A."/>
            <person name="Henrissat B."/>
            <person name="Grigoriev I.V."/>
            <person name="Hibbett D.S."/>
            <person name="Martin F."/>
            <person name="Nordberg H.P."/>
            <person name="Cantor M.N."/>
            <person name="Hua S.X."/>
        </authorList>
    </citation>
    <scope>NUCLEOTIDE SEQUENCE [LARGE SCALE GENOMIC DNA]</scope>
    <source>
        <strain evidence="2 3">MUT 4182</strain>
    </source>
</reference>
<dbReference type="InterPro" id="IPR021419">
    <property type="entry name" value="Mediator_Med25_VWA"/>
</dbReference>
<dbReference type="OrthoDB" id="7690434at2759"/>
<name>A0A0C3M4U1_9AGAM</name>
<dbReference type="Pfam" id="PF11265">
    <property type="entry name" value="Med25_VWA"/>
    <property type="match status" value="1"/>
</dbReference>
<protein>
    <recommendedName>
        <fullName evidence="1">Mediator of RNA polymerase II transcription subunit 25 von Willebrand factor type A domain-containing protein</fullName>
    </recommendedName>
</protein>
<dbReference type="AlphaFoldDB" id="A0A0C3M4U1"/>
<gene>
    <name evidence="2" type="ORF">M407DRAFT_71520</name>
</gene>
<accession>A0A0C3M4U1</accession>